<feature type="compositionally biased region" description="Basic and acidic residues" evidence="1">
    <location>
        <begin position="352"/>
        <end position="372"/>
    </location>
</feature>
<feature type="region of interest" description="Disordered" evidence="1">
    <location>
        <begin position="352"/>
        <end position="375"/>
    </location>
</feature>
<accession>A0ABQ4BTK4</accession>
<feature type="region of interest" description="Disordered" evidence="1">
    <location>
        <begin position="427"/>
        <end position="455"/>
    </location>
</feature>
<sequence length="455" mass="49900">MGRIGRFYTVGERLGQGGSVVPAAEDYSWLVETQTLGFSFNLALVRGLAPDDVIAQLGGPDPVDITGTALLEPAAGLGISLPDPDTFDATLTTGLTFVAAARVGSWTLIVEPLGSLCATPAVARVLSTRGEMVCFDYHEHATSHLYWSRDGDMLVVLNPESPGLREGSSPDQLNDTLTELGFTVERSDDVPYDRLYGQRTLALMECLTGVRITPELLDSTAYRCAAVPGPGSWGSGTLDPSAAGPFLLEVRELLADYADDPADHNNPDHSAWSEMGVTDKRVRATGHYGLQLFTADPAFLRAVAHASPELHHRLIRWLRDQPFAEAGILNEPWFAPVRNALHRGAPIPKAELRKAEQHLDSSSPDDRREAPGRRAFRSIRFQPGRSIDPGAVTCILMSQLAGFRDTGIAEIVPAVWQAFPELADVEIPEQPPERDRARRWRETRERVREQQRNET</sequence>
<dbReference type="RefSeq" id="WP_203831553.1">
    <property type="nucleotide sequence ID" value="NZ_BAAATY010000090.1"/>
</dbReference>
<name>A0ABQ4BTK4_9ACTN</name>
<gene>
    <name evidence="2" type="ORF">Apa02nite_101260</name>
</gene>
<reference evidence="2 3" key="1">
    <citation type="submission" date="2021-01" db="EMBL/GenBank/DDBJ databases">
        <title>Whole genome shotgun sequence of Actinoplanes palleronii NBRC 14916.</title>
        <authorList>
            <person name="Komaki H."/>
            <person name="Tamura T."/>
        </authorList>
    </citation>
    <scope>NUCLEOTIDE SEQUENCE [LARGE SCALE GENOMIC DNA]</scope>
    <source>
        <strain evidence="2 3">NBRC 14916</strain>
    </source>
</reference>
<dbReference type="InterPro" id="IPR045592">
    <property type="entry name" value="DUF6461"/>
</dbReference>
<keyword evidence="3" id="KW-1185">Reference proteome</keyword>
<evidence type="ECO:0000256" key="1">
    <source>
        <dbReference type="SAM" id="MobiDB-lite"/>
    </source>
</evidence>
<evidence type="ECO:0000313" key="3">
    <source>
        <dbReference type="Proteomes" id="UP000624709"/>
    </source>
</evidence>
<organism evidence="2 3">
    <name type="scientific">Actinoplanes palleronii</name>
    <dbReference type="NCBI Taxonomy" id="113570"/>
    <lineage>
        <taxon>Bacteria</taxon>
        <taxon>Bacillati</taxon>
        <taxon>Actinomycetota</taxon>
        <taxon>Actinomycetes</taxon>
        <taxon>Micromonosporales</taxon>
        <taxon>Micromonosporaceae</taxon>
        <taxon>Actinoplanes</taxon>
    </lineage>
</organism>
<comment type="caution">
    <text evidence="2">The sequence shown here is derived from an EMBL/GenBank/DDBJ whole genome shotgun (WGS) entry which is preliminary data.</text>
</comment>
<feature type="compositionally biased region" description="Basic and acidic residues" evidence="1">
    <location>
        <begin position="431"/>
        <end position="455"/>
    </location>
</feature>
<evidence type="ECO:0000313" key="2">
    <source>
        <dbReference type="EMBL" id="GIE74018.1"/>
    </source>
</evidence>
<dbReference type="Proteomes" id="UP000624709">
    <property type="component" value="Unassembled WGS sequence"/>
</dbReference>
<protein>
    <submittedName>
        <fullName evidence="2">Uncharacterized protein</fullName>
    </submittedName>
</protein>
<dbReference type="EMBL" id="BOMS01000207">
    <property type="protein sequence ID" value="GIE74018.1"/>
    <property type="molecule type" value="Genomic_DNA"/>
</dbReference>
<proteinExistence type="predicted"/>
<dbReference type="Pfam" id="PF20062">
    <property type="entry name" value="DUF6461"/>
    <property type="match status" value="1"/>
</dbReference>